<evidence type="ECO:0000256" key="7">
    <source>
        <dbReference type="ARBA" id="ARBA00023224"/>
    </source>
</evidence>
<evidence type="ECO:0000313" key="9">
    <source>
        <dbReference type="EMBL" id="CAL1676348.1"/>
    </source>
</evidence>
<feature type="transmembrane region" description="Helical" evidence="8">
    <location>
        <begin position="149"/>
        <end position="170"/>
    </location>
</feature>
<dbReference type="GO" id="GO:0030424">
    <property type="term" value="C:axon"/>
    <property type="evidence" value="ECO:0007669"/>
    <property type="project" value="TreeGrafter"/>
</dbReference>
<comment type="similarity">
    <text evidence="8">Belongs to the insect chemoreceptor superfamily. Gustatory receptor (GR) family.</text>
</comment>
<proteinExistence type="inferred from homology"/>
<keyword evidence="4 8" id="KW-1133">Transmembrane helix</keyword>
<dbReference type="GO" id="GO:0030425">
    <property type="term" value="C:dendrite"/>
    <property type="evidence" value="ECO:0007669"/>
    <property type="project" value="TreeGrafter"/>
</dbReference>
<evidence type="ECO:0000256" key="4">
    <source>
        <dbReference type="ARBA" id="ARBA00022989"/>
    </source>
</evidence>
<comment type="caution">
    <text evidence="8">Lacks conserved residue(s) required for the propagation of feature annotation.</text>
</comment>
<name>A0AAV2N9D7_9HYME</name>
<feature type="transmembrane region" description="Helical" evidence="8">
    <location>
        <begin position="293"/>
        <end position="310"/>
    </location>
</feature>
<keyword evidence="2 8" id="KW-1003">Cell membrane</keyword>
<evidence type="ECO:0000256" key="1">
    <source>
        <dbReference type="ARBA" id="ARBA00004651"/>
    </source>
</evidence>
<gene>
    <name evidence="9" type="ORF">LPLAT_LOCUS2558</name>
</gene>
<dbReference type="InterPro" id="IPR013604">
    <property type="entry name" value="7TM_chemorcpt"/>
</dbReference>
<feature type="transmembrane region" description="Helical" evidence="8">
    <location>
        <begin position="359"/>
        <end position="382"/>
    </location>
</feature>
<keyword evidence="3 8" id="KW-0812">Transmembrane</keyword>
<evidence type="ECO:0000256" key="6">
    <source>
        <dbReference type="ARBA" id="ARBA00023170"/>
    </source>
</evidence>
<reference evidence="9" key="1">
    <citation type="submission" date="2024-04" db="EMBL/GenBank/DDBJ databases">
        <authorList>
            <consortium name="Molecular Ecology Group"/>
        </authorList>
    </citation>
    <scope>NUCLEOTIDE SEQUENCE</scope>
</reference>
<feature type="transmembrane region" description="Helical" evidence="8">
    <location>
        <begin position="32"/>
        <end position="51"/>
    </location>
</feature>
<organism evidence="9 10">
    <name type="scientific">Lasius platythorax</name>
    <dbReference type="NCBI Taxonomy" id="488582"/>
    <lineage>
        <taxon>Eukaryota</taxon>
        <taxon>Metazoa</taxon>
        <taxon>Ecdysozoa</taxon>
        <taxon>Arthropoda</taxon>
        <taxon>Hexapoda</taxon>
        <taxon>Insecta</taxon>
        <taxon>Pterygota</taxon>
        <taxon>Neoptera</taxon>
        <taxon>Endopterygota</taxon>
        <taxon>Hymenoptera</taxon>
        <taxon>Apocrita</taxon>
        <taxon>Aculeata</taxon>
        <taxon>Formicoidea</taxon>
        <taxon>Formicidae</taxon>
        <taxon>Formicinae</taxon>
        <taxon>Lasius</taxon>
        <taxon>Lasius</taxon>
    </lineage>
</organism>
<feature type="transmembrane region" description="Helical" evidence="8">
    <location>
        <begin position="254"/>
        <end position="273"/>
    </location>
</feature>
<evidence type="ECO:0000256" key="3">
    <source>
        <dbReference type="ARBA" id="ARBA00022692"/>
    </source>
</evidence>
<dbReference type="GO" id="GO:0007635">
    <property type="term" value="P:chemosensory behavior"/>
    <property type="evidence" value="ECO:0007669"/>
    <property type="project" value="TreeGrafter"/>
</dbReference>
<feature type="transmembrane region" description="Helical" evidence="8">
    <location>
        <begin position="119"/>
        <end position="143"/>
    </location>
</feature>
<dbReference type="GO" id="GO:0043025">
    <property type="term" value="C:neuronal cell body"/>
    <property type="evidence" value="ECO:0007669"/>
    <property type="project" value="TreeGrafter"/>
</dbReference>
<dbReference type="GO" id="GO:0005886">
    <property type="term" value="C:plasma membrane"/>
    <property type="evidence" value="ECO:0007669"/>
    <property type="project" value="UniProtKB-SubCell"/>
</dbReference>
<keyword evidence="5 8" id="KW-0472">Membrane</keyword>
<dbReference type="AlphaFoldDB" id="A0AAV2N9D7"/>
<keyword evidence="7 8" id="KW-0807">Transducer</keyword>
<dbReference type="PANTHER" id="PTHR21143:SF133">
    <property type="entry name" value="GUSTATORY AND PHEROMONE RECEPTOR 32A-RELATED"/>
    <property type="match status" value="1"/>
</dbReference>
<dbReference type="EMBL" id="OZ034834">
    <property type="protein sequence ID" value="CAL1676348.1"/>
    <property type="molecule type" value="Genomic_DNA"/>
</dbReference>
<dbReference type="Pfam" id="PF08395">
    <property type="entry name" value="7tm_7"/>
    <property type="match status" value="1"/>
</dbReference>
<keyword evidence="6 8" id="KW-0675">Receptor</keyword>
<evidence type="ECO:0000313" key="10">
    <source>
        <dbReference type="Proteomes" id="UP001497644"/>
    </source>
</evidence>
<evidence type="ECO:0000256" key="5">
    <source>
        <dbReference type="ARBA" id="ARBA00023136"/>
    </source>
</evidence>
<accession>A0AAV2N9D7</accession>
<feature type="transmembrane region" description="Helical" evidence="8">
    <location>
        <begin position="66"/>
        <end position="85"/>
    </location>
</feature>
<evidence type="ECO:0000256" key="2">
    <source>
        <dbReference type="ARBA" id="ARBA00022475"/>
    </source>
</evidence>
<feature type="transmembrane region" description="Helical" evidence="8">
    <location>
        <begin position="6"/>
        <end position="25"/>
    </location>
</feature>
<dbReference type="GO" id="GO:0007165">
    <property type="term" value="P:signal transduction"/>
    <property type="evidence" value="ECO:0007669"/>
    <property type="project" value="UniProtKB-KW"/>
</dbReference>
<dbReference type="GO" id="GO:0008049">
    <property type="term" value="P:male courtship behavior"/>
    <property type="evidence" value="ECO:0007669"/>
    <property type="project" value="TreeGrafter"/>
</dbReference>
<keyword evidence="10" id="KW-1185">Reference proteome</keyword>
<comment type="function">
    <text evidence="8">Gustatory receptor which mediates acceptance or avoidance behavior, depending on its substrates.</text>
</comment>
<sequence>MKNVQAAISPLLIVLCLCGFGVFEYPQNQPKLYLSILYILISWLLHIYLIIETRIYCQTFKIDLDMSIETNIISGVLYMLLTFYYDKKFKDCLNRLTIVNETLEKLGTPKNYMKLRKQIIWLIIGWIVSIFFMNIISSLWFFIHMSRSQIVMAIYVSLIVNHSYHINVIYDFKYMTLLRYVGTQFEHVNQHIQKLTELKKRQVRHAWATSTSPLMNRHMAGAETSKRIICILMHVHRELCLISRELTTIFGLQMVMQVIIFQVYTIQLIYEFYDTMINVKSTYELAINISDTYVWATINFVKMIVFNYICEGLCSKANRTELFLNRLTNLIFDVETQENIMQFLLQILQRPLRISGLGLFYFGYKFIYECVNYIGTILIFALQSHS</sequence>
<dbReference type="GO" id="GO:0050909">
    <property type="term" value="P:sensory perception of taste"/>
    <property type="evidence" value="ECO:0007669"/>
    <property type="project" value="InterPro"/>
</dbReference>
<dbReference type="Proteomes" id="UP001497644">
    <property type="component" value="Chromosome 11"/>
</dbReference>
<dbReference type="PANTHER" id="PTHR21143">
    <property type="entry name" value="INVERTEBRATE GUSTATORY RECEPTOR"/>
    <property type="match status" value="1"/>
</dbReference>
<protein>
    <recommendedName>
        <fullName evidence="8">Gustatory receptor</fullName>
    </recommendedName>
</protein>
<comment type="subcellular location">
    <subcellularLocation>
        <location evidence="1 8">Cell membrane</location>
        <topology evidence="1 8">Multi-pass membrane protein</topology>
    </subcellularLocation>
</comment>
<evidence type="ECO:0000256" key="8">
    <source>
        <dbReference type="RuleBase" id="RU363108"/>
    </source>
</evidence>